<name>A0A4V2UII7_PAULE</name>
<protein>
    <submittedName>
        <fullName evidence="2">Uncharacterized protein</fullName>
    </submittedName>
</protein>
<evidence type="ECO:0000313" key="2">
    <source>
        <dbReference type="EMBL" id="TCS36330.1"/>
    </source>
</evidence>
<keyword evidence="3" id="KW-1185">Reference proteome</keyword>
<dbReference type="OrthoDB" id="9806559at2"/>
<keyword evidence="1" id="KW-0472">Membrane</keyword>
<keyword evidence="1" id="KW-1133">Transmembrane helix</keyword>
<gene>
    <name evidence="2" type="ORF">EDC30_107147</name>
</gene>
<dbReference type="AlphaFoldDB" id="A0A4V2UII7"/>
<dbReference type="RefSeq" id="WP_132259153.1">
    <property type="nucleotide sequence ID" value="NZ_SLZQ01000007.1"/>
</dbReference>
<dbReference type="InterPro" id="IPR046027">
    <property type="entry name" value="DUF5985"/>
</dbReference>
<feature type="transmembrane region" description="Helical" evidence="1">
    <location>
        <begin position="62"/>
        <end position="80"/>
    </location>
</feature>
<sequence>MQLNAVLAGAIIMVCLTVGLFFLRFWQSTRDKFFLYFAISFLLEAVNRIGLTMSIAQNEDMPMYYLIRLVSYALILFAILEKNKRHGKK</sequence>
<feature type="transmembrane region" description="Helical" evidence="1">
    <location>
        <begin position="33"/>
        <end position="56"/>
    </location>
</feature>
<proteinExistence type="predicted"/>
<feature type="transmembrane region" description="Helical" evidence="1">
    <location>
        <begin position="6"/>
        <end position="26"/>
    </location>
</feature>
<dbReference type="EMBL" id="SLZQ01000007">
    <property type="protein sequence ID" value="TCS36330.1"/>
    <property type="molecule type" value="Genomic_DNA"/>
</dbReference>
<evidence type="ECO:0000256" key="1">
    <source>
        <dbReference type="SAM" id="Phobius"/>
    </source>
</evidence>
<dbReference type="Pfam" id="PF19447">
    <property type="entry name" value="DUF5985"/>
    <property type="match status" value="1"/>
</dbReference>
<evidence type="ECO:0000313" key="3">
    <source>
        <dbReference type="Proteomes" id="UP000295382"/>
    </source>
</evidence>
<organism evidence="2 3">
    <name type="scientific">Paucimonas lemoignei</name>
    <name type="common">Pseudomonas lemoignei</name>
    <dbReference type="NCBI Taxonomy" id="29443"/>
    <lineage>
        <taxon>Bacteria</taxon>
        <taxon>Pseudomonadati</taxon>
        <taxon>Pseudomonadota</taxon>
        <taxon>Betaproteobacteria</taxon>
        <taxon>Burkholderiales</taxon>
        <taxon>Burkholderiaceae</taxon>
        <taxon>Paucimonas</taxon>
    </lineage>
</organism>
<reference evidence="2 3" key="1">
    <citation type="submission" date="2019-03" db="EMBL/GenBank/DDBJ databases">
        <title>Genomic Encyclopedia of Type Strains, Phase IV (KMG-IV): sequencing the most valuable type-strain genomes for metagenomic binning, comparative biology and taxonomic classification.</title>
        <authorList>
            <person name="Goeker M."/>
        </authorList>
    </citation>
    <scope>NUCLEOTIDE SEQUENCE [LARGE SCALE GENOMIC DNA]</scope>
    <source>
        <strain evidence="2 3">DSM 7445</strain>
    </source>
</reference>
<dbReference type="Proteomes" id="UP000295382">
    <property type="component" value="Unassembled WGS sequence"/>
</dbReference>
<keyword evidence="1" id="KW-0812">Transmembrane</keyword>
<accession>A0A4V2UII7</accession>
<comment type="caution">
    <text evidence="2">The sequence shown here is derived from an EMBL/GenBank/DDBJ whole genome shotgun (WGS) entry which is preliminary data.</text>
</comment>